<evidence type="ECO:0000313" key="6">
    <source>
        <dbReference type="Proteomes" id="UP000243525"/>
    </source>
</evidence>
<gene>
    <name evidence="5" type="ORF">C8N47_11316</name>
</gene>
<evidence type="ECO:0000256" key="3">
    <source>
        <dbReference type="ARBA" id="ARBA00023163"/>
    </source>
</evidence>
<dbReference type="SUPFAM" id="SSF53822">
    <property type="entry name" value="Periplasmic binding protein-like I"/>
    <property type="match status" value="1"/>
</dbReference>
<feature type="domain" description="HTH gntR-type" evidence="4">
    <location>
        <begin position="13"/>
        <end position="81"/>
    </location>
</feature>
<dbReference type="SUPFAM" id="SSF46785">
    <property type="entry name" value="Winged helix' DNA-binding domain"/>
    <property type="match status" value="1"/>
</dbReference>
<accession>A0A2T5BZN1</accession>
<comment type="caution">
    <text evidence="5">The sequence shown here is derived from an EMBL/GenBank/DDBJ whole genome shotgun (WGS) entry which is preliminary data.</text>
</comment>
<dbReference type="PROSITE" id="PS50949">
    <property type="entry name" value="HTH_GNTR"/>
    <property type="match status" value="1"/>
</dbReference>
<dbReference type="InterPro" id="IPR000524">
    <property type="entry name" value="Tscrpt_reg_HTH_GntR"/>
</dbReference>
<dbReference type="Gene3D" id="3.40.50.2300">
    <property type="match status" value="2"/>
</dbReference>
<keyword evidence="6" id="KW-1185">Reference proteome</keyword>
<evidence type="ECO:0000259" key="4">
    <source>
        <dbReference type="PROSITE" id="PS50949"/>
    </source>
</evidence>
<keyword evidence="3" id="KW-0804">Transcription</keyword>
<dbReference type="SMART" id="SM00345">
    <property type="entry name" value="HTH_GNTR"/>
    <property type="match status" value="1"/>
</dbReference>
<organism evidence="5 6">
    <name type="scientific">Mangrovibacterium marinum</name>
    <dbReference type="NCBI Taxonomy" id="1639118"/>
    <lineage>
        <taxon>Bacteria</taxon>
        <taxon>Pseudomonadati</taxon>
        <taxon>Bacteroidota</taxon>
        <taxon>Bacteroidia</taxon>
        <taxon>Marinilabiliales</taxon>
        <taxon>Prolixibacteraceae</taxon>
        <taxon>Mangrovibacterium</taxon>
    </lineage>
</organism>
<dbReference type="GO" id="GO:0003677">
    <property type="term" value="F:DNA binding"/>
    <property type="evidence" value="ECO:0007669"/>
    <property type="project" value="UniProtKB-KW"/>
</dbReference>
<keyword evidence="1" id="KW-0805">Transcription regulation</keyword>
<sequence>MGFQFKYDEGVPQTKIQQLLHAITEAISNGVLKEGELMPSVNQLSKSGGVSRDTVFKAYSILKQRSIISSTPTKGYFVNSVSFRVMMLLDDFSAFKEQLYTSFRSNLPDNYAVDLLFHHYNPDVFDQLVQNSLGRYSMYVVMNIKHSRLEKVVRKIDPNKLLILDMGTPDGDDISYITQDFQAGPIACLKQVVDRLQSYRQFNLVFPASTPHPVEFVKAFDAFCKEHKLKHQLIDDLSKRTVQPGQAYLTIKEEDLVYLLKSCKAQGVKTGSDLGLIAYNDTPLKELVGAGITVISADFAEMGAKAARFVVSKEKIFEVLAPKLILRGSL</sequence>
<dbReference type="InterPro" id="IPR036388">
    <property type="entry name" value="WH-like_DNA-bd_sf"/>
</dbReference>
<dbReference type="PANTHER" id="PTHR38445">
    <property type="entry name" value="HTH-TYPE TRANSCRIPTIONAL REPRESSOR YTRA"/>
    <property type="match status" value="1"/>
</dbReference>
<reference evidence="5 6" key="1">
    <citation type="submission" date="2018-04" db="EMBL/GenBank/DDBJ databases">
        <title>Genomic Encyclopedia of Archaeal and Bacterial Type Strains, Phase II (KMG-II): from individual species to whole genera.</title>
        <authorList>
            <person name="Goeker M."/>
        </authorList>
    </citation>
    <scope>NUCLEOTIDE SEQUENCE [LARGE SCALE GENOMIC DNA]</scope>
    <source>
        <strain evidence="5 6">DSM 28823</strain>
    </source>
</reference>
<dbReference type="AlphaFoldDB" id="A0A2T5BZN1"/>
<dbReference type="Proteomes" id="UP000243525">
    <property type="component" value="Unassembled WGS sequence"/>
</dbReference>
<dbReference type="EMBL" id="QAAD01000013">
    <property type="protein sequence ID" value="PTN07751.1"/>
    <property type="molecule type" value="Genomic_DNA"/>
</dbReference>
<dbReference type="InterPro" id="IPR028082">
    <property type="entry name" value="Peripla_BP_I"/>
</dbReference>
<dbReference type="InterPro" id="IPR046335">
    <property type="entry name" value="LacI/GalR-like_sensor"/>
</dbReference>
<keyword evidence="2" id="KW-0238">DNA-binding</keyword>
<dbReference type="PANTHER" id="PTHR38445:SF10">
    <property type="entry name" value="GNTR-FAMILY TRANSCRIPTIONAL REGULATOR"/>
    <property type="match status" value="1"/>
</dbReference>
<dbReference type="CDD" id="cd07377">
    <property type="entry name" value="WHTH_GntR"/>
    <property type="match status" value="1"/>
</dbReference>
<dbReference type="Pfam" id="PF00392">
    <property type="entry name" value="GntR"/>
    <property type="match status" value="1"/>
</dbReference>
<evidence type="ECO:0000256" key="1">
    <source>
        <dbReference type="ARBA" id="ARBA00023015"/>
    </source>
</evidence>
<proteinExistence type="predicted"/>
<dbReference type="RefSeq" id="WP_107822948.1">
    <property type="nucleotide sequence ID" value="NZ_OY782574.1"/>
</dbReference>
<dbReference type="OrthoDB" id="742238at2"/>
<name>A0A2T5BZN1_9BACT</name>
<dbReference type="InterPro" id="IPR036390">
    <property type="entry name" value="WH_DNA-bd_sf"/>
</dbReference>
<evidence type="ECO:0000256" key="2">
    <source>
        <dbReference type="ARBA" id="ARBA00023125"/>
    </source>
</evidence>
<evidence type="ECO:0000313" key="5">
    <source>
        <dbReference type="EMBL" id="PTN07751.1"/>
    </source>
</evidence>
<dbReference type="Gene3D" id="1.10.10.10">
    <property type="entry name" value="Winged helix-like DNA-binding domain superfamily/Winged helix DNA-binding domain"/>
    <property type="match status" value="1"/>
</dbReference>
<protein>
    <submittedName>
        <fullName evidence="5">GntR family transcriptional regulator</fullName>
    </submittedName>
</protein>
<dbReference type="GO" id="GO:0003700">
    <property type="term" value="F:DNA-binding transcription factor activity"/>
    <property type="evidence" value="ECO:0007669"/>
    <property type="project" value="InterPro"/>
</dbReference>
<dbReference type="Pfam" id="PF13377">
    <property type="entry name" value="Peripla_BP_3"/>
    <property type="match status" value="1"/>
</dbReference>